<accession>A0ACC0DFC8</accession>
<gene>
    <name evidence="1" type="ORF">F4821DRAFT_281288</name>
</gene>
<dbReference type="Proteomes" id="UP001497680">
    <property type="component" value="Unassembled WGS sequence"/>
</dbReference>
<keyword evidence="2" id="KW-1185">Reference proteome</keyword>
<dbReference type="EMBL" id="MU394287">
    <property type="protein sequence ID" value="KAI6091429.1"/>
    <property type="molecule type" value="Genomic_DNA"/>
</dbReference>
<comment type="caution">
    <text evidence="1">The sequence shown here is derived from an EMBL/GenBank/DDBJ whole genome shotgun (WGS) entry which is preliminary data.</text>
</comment>
<evidence type="ECO:0000313" key="1">
    <source>
        <dbReference type="EMBL" id="KAI6091429.1"/>
    </source>
</evidence>
<organism evidence="1 2">
    <name type="scientific">Hypoxylon rubiginosum</name>
    <dbReference type="NCBI Taxonomy" id="110542"/>
    <lineage>
        <taxon>Eukaryota</taxon>
        <taxon>Fungi</taxon>
        <taxon>Dikarya</taxon>
        <taxon>Ascomycota</taxon>
        <taxon>Pezizomycotina</taxon>
        <taxon>Sordariomycetes</taxon>
        <taxon>Xylariomycetidae</taxon>
        <taxon>Xylariales</taxon>
        <taxon>Hypoxylaceae</taxon>
        <taxon>Hypoxylon</taxon>
    </lineage>
</organism>
<name>A0ACC0DFC8_9PEZI</name>
<sequence>MSSLHVVKVDGPSPTLSFHMRLLSETNAEVVNSFLGLIPIESFLLHVVIAGETFYMPVPSFSLSSKNMVQRRKGVVYYNTGSQSICFCYGTVTESTMVNQFAEVFEEDFPRMEQLGKVIYKQTINSRNPKIVTLTIRSTDNRLAPRVSNGAPSPAVTFSGNWKSTKAIIDEECAQLRLPEEPDDIKKVRLGAVTSRAAGEGSPFQTLIFLQGFLSTLGPHVFARLLAVSEYAEMTLPLMVRQTREFLVDTFDHFKFMKDLGLHKVAELGRMYENALDKLETIEDYRQLTDSIRTLVQLHYRWLHLVFPWYLKDQFQTRTAEEVASMPKLQRYLAA</sequence>
<protein>
    <submittedName>
        <fullName evidence="1">Uncharacterized protein</fullName>
    </submittedName>
</protein>
<proteinExistence type="predicted"/>
<evidence type="ECO:0000313" key="2">
    <source>
        <dbReference type="Proteomes" id="UP001497680"/>
    </source>
</evidence>
<reference evidence="1 2" key="1">
    <citation type="journal article" date="2022" name="New Phytol.">
        <title>Ecological generalism drives hyperdiversity of secondary metabolite gene clusters in xylarialean endophytes.</title>
        <authorList>
            <person name="Franco M.E.E."/>
            <person name="Wisecaver J.H."/>
            <person name="Arnold A.E."/>
            <person name="Ju Y.M."/>
            <person name="Slot J.C."/>
            <person name="Ahrendt S."/>
            <person name="Moore L.P."/>
            <person name="Eastman K.E."/>
            <person name="Scott K."/>
            <person name="Konkel Z."/>
            <person name="Mondo S.J."/>
            <person name="Kuo A."/>
            <person name="Hayes R.D."/>
            <person name="Haridas S."/>
            <person name="Andreopoulos B."/>
            <person name="Riley R."/>
            <person name="LaButti K."/>
            <person name="Pangilinan J."/>
            <person name="Lipzen A."/>
            <person name="Amirebrahimi M."/>
            <person name="Yan J."/>
            <person name="Adam C."/>
            <person name="Keymanesh K."/>
            <person name="Ng V."/>
            <person name="Louie K."/>
            <person name="Northen T."/>
            <person name="Drula E."/>
            <person name="Henrissat B."/>
            <person name="Hsieh H.M."/>
            <person name="Youens-Clark K."/>
            <person name="Lutzoni F."/>
            <person name="Miadlikowska J."/>
            <person name="Eastwood D.C."/>
            <person name="Hamelin R.C."/>
            <person name="Grigoriev I.V."/>
            <person name="U'Ren J.M."/>
        </authorList>
    </citation>
    <scope>NUCLEOTIDE SEQUENCE [LARGE SCALE GENOMIC DNA]</scope>
    <source>
        <strain evidence="1 2">ER1909</strain>
    </source>
</reference>